<keyword evidence="9" id="KW-0694">RNA-binding</keyword>
<dbReference type="SUPFAM" id="SSF52374">
    <property type="entry name" value="Nucleotidylyl transferase"/>
    <property type="match status" value="1"/>
</dbReference>
<dbReference type="Proteomes" id="UP000176787">
    <property type="component" value="Unassembled WGS sequence"/>
</dbReference>
<dbReference type="PANTHER" id="PTHR11766:SF1">
    <property type="entry name" value="TYROSINE--TRNA LIGASE"/>
    <property type="match status" value="1"/>
</dbReference>
<dbReference type="GO" id="GO:0005524">
    <property type="term" value="F:ATP binding"/>
    <property type="evidence" value="ECO:0007669"/>
    <property type="project" value="UniProtKB-KW"/>
</dbReference>
<comment type="catalytic activity">
    <reaction evidence="7">
        <text>tRNA(Tyr) + L-tyrosine + ATP = L-tyrosyl-tRNA(Tyr) + AMP + diphosphate + H(+)</text>
        <dbReference type="Rhea" id="RHEA:10220"/>
        <dbReference type="Rhea" id="RHEA-COMP:9706"/>
        <dbReference type="Rhea" id="RHEA-COMP:9707"/>
        <dbReference type="ChEBI" id="CHEBI:15378"/>
        <dbReference type="ChEBI" id="CHEBI:30616"/>
        <dbReference type="ChEBI" id="CHEBI:33019"/>
        <dbReference type="ChEBI" id="CHEBI:58315"/>
        <dbReference type="ChEBI" id="CHEBI:78442"/>
        <dbReference type="ChEBI" id="CHEBI:78536"/>
        <dbReference type="ChEBI" id="CHEBI:456215"/>
        <dbReference type="EC" id="6.1.1.1"/>
    </reaction>
</comment>
<evidence type="ECO:0000313" key="11">
    <source>
        <dbReference type="EMBL" id="OGZ32269.1"/>
    </source>
</evidence>
<accession>A0A1G2F2M3</accession>
<keyword evidence="6 10" id="KW-0030">Aminoacyl-tRNA synthetase</keyword>
<sequence length="393" mass="45567">MTDKEIDLLLSWAVAEIIDKDKLIFELKTGKILRIKHGIDPTTPDLHLGHSVVYHKLRSFQELGHKIIILMGDFTARFGDPTGKLTARTFRTKTEVRKQSSRYKKQLGKILELKKIEFRYNSEWYDKMALDEFLRIIGNFTIHQMLERNMFQERIKNKKPILIPELIYPILQGYDSVMLKADIAVVGQDQLFNEIQARTLQPLYGQKPQAILATPLLIGLDGKQKMSQSLKNYIGITENADEMYGKTMSIPDALISHYFRLATKLPDEKIAKIENGVETKTLNPMEAKKLLAYEIVKTLHGENRARKAEKFFRETFQKKQLPSELKPLKIKKFSSLFEIIAEQKIFSRTELRRLFKQRAVEFNESVVSDINFAVNVSGVAKIGKKRFFRLEIF</sequence>
<dbReference type="InterPro" id="IPR001412">
    <property type="entry name" value="aa-tRNA-synth_I_CS"/>
</dbReference>
<evidence type="ECO:0000313" key="12">
    <source>
        <dbReference type="Proteomes" id="UP000176787"/>
    </source>
</evidence>
<dbReference type="InterPro" id="IPR002307">
    <property type="entry name" value="Tyr-tRNA-ligase"/>
</dbReference>
<dbReference type="NCBIfam" id="TIGR00234">
    <property type="entry name" value="tyrS"/>
    <property type="match status" value="1"/>
</dbReference>
<dbReference type="Gene3D" id="1.10.240.10">
    <property type="entry name" value="Tyrosyl-Transfer RNA Synthetase"/>
    <property type="match status" value="1"/>
</dbReference>
<organism evidence="11 12">
    <name type="scientific">Candidatus Niyogibacteria bacterium RIFCSPLOWO2_12_FULL_41_13</name>
    <dbReference type="NCBI Taxonomy" id="1801726"/>
    <lineage>
        <taxon>Bacteria</taxon>
        <taxon>Candidatus Niyogiibacteriota</taxon>
    </lineage>
</organism>
<dbReference type="Gene3D" id="3.40.50.620">
    <property type="entry name" value="HUPs"/>
    <property type="match status" value="1"/>
</dbReference>
<evidence type="ECO:0000256" key="9">
    <source>
        <dbReference type="PROSITE-ProRule" id="PRU00182"/>
    </source>
</evidence>
<dbReference type="SUPFAM" id="SSF55174">
    <property type="entry name" value="Alpha-L RNA-binding motif"/>
    <property type="match status" value="1"/>
</dbReference>
<dbReference type="STRING" id="1801726.A3H02_02200"/>
<comment type="similarity">
    <text evidence="10">Belongs to the class-I aminoacyl-tRNA synthetase family.</text>
</comment>
<dbReference type="GO" id="GO:0003723">
    <property type="term" value="F:RNA binding"/>
    <property type="evidence" value="ECO:0007669"/>
    <property type="project" value="UniProtKB-KW"/>
</dbReference>
<dbReference type="GO" id="GO:0004831">
    <property type="term" value="F:tyrosine-tRNA ligase activity"/>
    <property type="evidence" value="ECO:0007669"/>
    <property type="project" value="UniProtKB-UniRule"/>
</dbReference>
<dbReference type="PROSITE" id="PS00178">
    <property type="entry name" value="AA_TRNA_LIGASE_I"/>
    <property type="match status" value="1"/>
</dbReference>
<evidence type="ECO:0000256" key="2">
    <source>
        <dbReference type="ARBA" id="ARBA00022598"/>
    </source>
</evidence>
<keyword evidence="2 10" id="KW-0436">Ligase</keyword>
<dbReference type="AlphaFoldDB" id="A0A1G2F2M3"/>
<protein>
    <recommendedName>
        <fullName evidence="1 8">Tyrosine--tRNA ligase</fullName>
        <ecNumber evidence="1 8">6.1.1.1</ecNumber>
    </recommendedName>
</protein>
<evidence type="ECO:0000256" key="5">
    <source>
        <dbReference type="ARBA" id="ARBA00022917"/>
    </source>
</evidence>
<dbReference type="PRINTS" id="PR01040">
    <property type="entry name" value="TRNASYNTHTYR"/>
</dbReference>
<evidence type="ECO:0000256" key="1">
    <source>
        <dbReference type="ARBA" id="ARBA00013160"/>
    </source>
</evidence>
<dbReference type="CDD" id="cd00805">
    <property type="entry name" value="TyrRS_core"/>
    <property type="match status" value="1"/>
</dbReference>
<reference evidence="11 12" key="1">
    <citation type="journal article" date="2016" name="Nat. Commun.">
        <title>Thousands of microbial genomes shed light on interconnected biogeochemical processes in an aquifer system.</title>
        <authorList>
            <person name="Anantharaman K."/>
            <person name="Brown C.T."/>
            <person name="Hug L.A."/>
            <person name="Sharon I."/>
            <person name="Castelle C.J."/>
            <person name="Probst A.J."/>
            <person name="Thomas B.C."/>
            <person name="Singh A."/>
            <person name="Wilkins M.J."/>
            <person name="Karaoz U."/>
            <person name="Brodie E.L."/>
            <person name="Williams K.H."/>
            <person name="Hubbard S.S."/>
            <person name="Banfield J.F."/>
        </authorList>
    </citation>
    <scope>NUCLEOTIDE SEQUENCE [LARGE SCALE GENOMIC DNA]</scope>
</reference>
<evidence type="ECO:0000256" key="7">
    <source>
        <dbReference type="ARBA" id="ARBA00048248"/>
    </source>
</evidence>
<dbReference type="InterPro" id="IPR024088">
    <property type="entry name" value="Tyr-tRNA-ligase_bac-type"/>
</dbReference>
<evidence type="ECO:0000256" key="6">
    <source>
        <dbReference type="ARBA" id="ARBA00023146"/>
    </source>
</evidence>
<dbReference type="GO" id="GO:0005829">
    <property type="term" value="C:cytosol"/>
    <property type="evidence" value="ECO:0007669"/>
    <property type="project" value="TreeGrafter"/>
</dbReference>
<evidence type="ECO:0000256" key="8">
    <source>
        <dbReference type="NCBIfam" id="TIGR00234"/>
    </source>
</evidence>
<dbReference type="EC" id="6.1.1.1" evidence="1 8"/>
<dbReference type="PROSITE" id="PS50889">
    <property type="entry name" value="S4"/>
    <property type="match status" value="1"/>
</dbReference>
<comment type="caution">
    <text evidence="11">The sequence shown here is derived from an EMBL/GenBank/DDBJ whole genome shotgun (WGS) entry which is preliminary data.</text>
</comment>
<dbReference type="Pfam" id="PF00579">
    <property type="entry name" value="tRNA-synt_1b"/>
    <property type="match status" value="1"/>
</dbReference>
<evidence type="ECO:0000256" key="3">
    <source>
        <dbReference type="ARBA" id="ARBA00022741"/>
    </source>
</evidence>
<dbReference type="PANTHER" id="PTHR11766">
    <property type="entry name" value="TYROSYL-TRNA SYNTHETASE"/>
    <property type="match status" value="1"/>
</dbReference>
<name>A0A1G2F2M3_9BACT</name>
<dbReference type="InterPro" id="IPR014729">
    <property type="entry name" value="Rossmann-like_a/b/a_fold"/>
</dbReference>
<evidence type="ECO:0000256" key="10">
    <source>
        <dbReference type="RuleBase" id="RU363036"/>
    </source>
</evidence>
<evidence type="ECO:0000256" key="4">
    <source>
        <dbReference type="ARBA" id="ARBA00022840"/>
    </source>
</evidence>
<dbReference type="InterPro" id="IPR002305">
    <property type="entry name" value="aa-tRNA-synth_Ic"/>
</dbReference>
<dbReference type="GO" id="GO:0006437">
    <property type="term" value="P:tyrosyl-tRNA aminoacylation"/>
    <property type="evidence" value="ECO:0007669"/>
    <property type="project" value="UniProtKB-UniRule"/>
</dbReference>
<dbReference type="EMBL" id="MHMS01000010">
    <property type="protein sequence ID" value="OGZ32269.1"/>
    <property type="molecule type" value="Genomic_DNA"/>
</dbReference>
<keyword evidence="5 10" id="KW-0648">Protein biosynthesis</keyword>
<gene>
    <name evidence="11" type="ORF">A3H02_02200</name>
</gene>
<keyword evidence="4 10" id="KW-0067">ATP-binding</keyword>
<proteinExistence type="inferred from homology"/>
<keyword evidence="3 10" id="KW-0547">Nucleotide-binding</keyword>